<proteinExistence type="predicted"/>
<protein>
    <submittedName>
        <fullName evidence="2">DUF4145 domain-containing protein</fullName>
    </submittedName>
</protein>
<evidence type="ECO:0000313" key="2">
    <source>
        <dbReference type="EMBL" id="QWW81617.1"/>
    </source>
</evidence>
<organism evidence="2 3">
    <name type="scientific">Leclercia pneumoniae</name>
    <dbReference type="NCBI Taxonomy" id="2815358"/>
    <lineage>
        <taxon>Bacteria</taxon>
        <taxon>Pseudomonadati</taxon>
        <taxon>Pseudomonadota</taxon>
        <taxon>Gammaproteobacteria</taxon>
        <taxon>Enterobacterales</taxon>
        <taxon>Enterobacteriaceae</taxon>
        <taxon>Leclercia</taxon>
    </lineage>
</organism>
<gene>
    <name evidence="2" type="ORF">KQ929_10650</name>
</gene>
<name>A0ABX8JZD3_9ENTR</name>
<dbReference type="InterPro" id="IPR025285">
    <property type="entry name" value="DUF4145"/>
</dbReference>
<dbReference type="RefSeq" id="WP_207293695.1">
    <property type="nucleotide sequence ID" value="NZ_CP071383.1"/>
</dbReference>
<dbReference type="EMBL" id="CP076838">
    <property type="protein sequence ID" value="QWW81617.1"/>
    <property type="molecule type" value="Genomic_DNA"/>
</dbReference>
<evidence type="ECO:0000313" key="3">
    <source>
        <dbReference type="Proteomes" id="UP000683497"/>
    </source>
</evidence>
<dbReference type="Proteomes" id="UP000683497">
    <property type="component" value="Chromosome"/>
</dbReference>
<reference evidence="2 3" key="1">
    <citation type="submission" date="2021-06" db="EMBL/GenBank/DDBJ databases">
        <title>Leclercia pneumoniae sp. nov.</title>
        <authorList>
            <person name="Hoenemann M."/>
            <person name="Viehweger A."/>
            <person name="Dietze N."/>
        </authorList>
    </citation>
    <scope>NUCLEOTIDE SEQUENCE [LARGE SCALE GENOMIC DNA]</scope>
    <source>
        <strain evidence="3">49125</strain>
    </source>
</reference>
<sequence length="234" mass="27309">MEKIKAPCPYCKGEKNRQTIGYKKREWSKDDGGNYFWAESECKLLECMGCDGIFTYIKSRHSEDYDFERDESGYDCMVYNYHISTYPTQEQEEIRPIWFGELLSKDYQLYVIMNEMYIAFQNKSLILAAIGLRTIFDRTVEVLNIHPGHTLGQKVDILKEEGFIGETERSQLKIVTEACNSAAHRAWAPNEAEFKSLLVIIENFVMRTILKDEGIFKIAQKLPEKHPRPPKKQE</sequence>
<keyword evidence="3" id="KW-1185">Reference proteome</keyword>
<dbReference type="Pfam" id="PF13643">
    <property type="entry name" value="DUF4145"/>
    <property type="match status" value="1"/>
</dbReference>
<accession>A0ABX8JZD3</accession>
<evidence type="ECO:0000259" key="1">
    <source>
        <dbReference type="Pfam" id="PF13643"/>
    </source>
</evidence>
<feature type="domain" description="DUF4145" evidence="1">
    <location>
        <begin position="115"/>
        <end position="201"/>
    </location>
</feature>